<evidence type="ECO:0000256" key="1">
    <source>
        <dbReference type="SAM" id="MobiDB-lite"/>
    </source>
</evidence>
<dbReference type="RefSeq" id="WP_379711785.1">
    <property type="nucleotide sequence ID" value="NZ_JBHTBS010000004.1"/>
</dbReference>
<reference evidence="3" key="1">
    <citation type="journal article" date="2019" name="Int. J. Syst. Evol. Microbiol.">
        <title>The Global Catalogue of Microorganisms (GCM) 10K type strain sequencing project: providing services to taxonomists for standard genome sequencing and annotation.</title>
        <authorList>
            <consortium name="The Broad Institute Genomics Platform"/>
            <consortium name="The Broad Institute Genome Sequencing Center for Infectious Disease"/>
            <person name="Wu L."/>
            <person name="Ma J."/>
        </authorList>
    </citation>
    <scope>NUCLEOTIDE SEQUENCE [LARGE SCALE GENOMIC DNA]</scope>
    <source>
        <strain evidence="3">CGMCC 4.1467</strain>
    </source>
</reference>
<gene>
    <name evidence="2" type="ORF">ACFQY0_09815</name>
</gene>
<dbReference type="Proteomes" id="UP001596472">
    <property type="component" value="Unassembled WGS sequence"/>
</dbReference>
<name>A0ABW2L560_9BACT</name>
<comment type="caution">
    <text evidence="2">The sequence shown here is derived from an EMBL/GenBank/DDBJ whole genome shotgun (WGS) entry which is preliminary data.</text>
</comment>
<proteinExistence type="predicted"/>
<sequence length="163" mass="18171">MTSLRRILGLSMLLIAVAGTTSCKHEISKEEDDRSKLPQYDAWLEVLRGDGVSWRSGTLLDWSPLSEPPYEGTAAISNPPGGEISAHALYLGRKDDADLWRITIETPPHDRPEPIVREIEYRNGLISIWKDSNHEVLLLPPDQKPSPGQPLKRDEGLDLLPSS</sequence>
<feature type="region of interest" description="Disordered" evidence="1">
    <location>
        <begin position="139"/>
        <end position="163"/>
    </location>
</feature>
<organism evidence="2 3">
    <name type="scientific">Haloferula chungangensis</name>
    <dbReference type="NCBI Taxonomy" id="1048331"/>
    <lineage>
        <taxon>Bacteria</taxon>
        <taxon>Pseudomonadati</taxon>
        <taxon>Verrucomicrobiota</taxon>
        <taxon>Verrucomicrobiia</taxon>
        <taxon>Verrucomicrobiales</taxon>
        <taxon>Verrucomicrobiaceae</taxon>
        <taxon>Haloferula</taxon>
    </lineage>
</organism>
<dbReference type="EMBL" id="JBHTBS010000004">
    <property type="protein sequence ID" value="MFC7337471.1"/>
    <property type="molecule type" value="Genomic_DNA"/>
</dbReference>
<protein>
    <submittedName>
        <fullName evidence="2">Uncharacterized protein</fullName>
    </submittedName>
</protein>
<evidence type="ECO:0000313" key="2">
    <source>
        <dbReference type="EMBL" id="MFC7337471.1"/>
    </source>
</evidence>
<keyword evidence="3" id="KW-1185">Reference proteome</keyword>
<dbReference type="PROSITE" id="PS51257">
    <property type="entry name" value="PROKAR_LIPOPROTEIN"/>
    <property type="match status" value="1"/>
</dbReference>
<evidence type="ECO:0000313" key="3">
    <source>
        <dbReference type="Proteomes" id="UP001596472"/>
    </source>
</evidence>
<accession>A0ABW2L560</accession>